<comment type="catalytic activity">
    <reaction evidence="1 11">
        <text>Endohydrolysis of (1-&gt;4)-beta-D-xylosidic linkages in xylans.</text>
        <dbReference type="EC" id="3.2.1.8"/>
    </reaction>
</comment>
<dbReference type="InterPro" id="IPR001000">
    <property type="entry name" value="GH10_dom"/>
</dbReference>
<evidence type="ECO:0000313" key="14">
    <source>
        <dbReference type="EMBL" id="ROV90663.1"/>
    </source>
</evidence>
<evidence type="ECO:0000256" key="10">
    <source>
        <dbReference type="ARBA" id="ARBA00023326"/>
    </source>
</evidence>
<keyword evidence="7 11" id="KW-0378">Hydrolase</keyword>
<dbReference type="InterPro" id="IPR044846">
    <property type="entry name" value="GH10"/>
</dbReference>
<dbReference type="EC" id="3.2.1.8" evidence="11"/>
<evidence type="ECO:0000256" key="6">
    <source>
        <dbReference type="ARBA" id="ARBA00022651"/>
    </source>
</evidence>
<evidence type="ECO:0000256" key="12">
    <source>
        <dbReference type="SAM" id="SignalP"/>
    </source>
</evidence>
<dbReference type="InterPro" id="IPR017853">
    <property type="entry name" value="GH"/>
</dbReference>
<keyword evidence="12" id="KW-0732">Signal</keyword>
<reference evidence="14 15" key="1">
    <citation type="submission" date="2015-09" db="EMBL/GenBank/DDBJ databases">
        <title>Host preference determinants of Valsa canker pathogens revealed by comparative genomics.</title>
        <authorList>
            <person name="Yin Z."/>
            <person name="Huang L."/>
        </authorList>
    </citation>
    <scope>NUCLEOTIDE SEQUENCE [LARGE SCALE GENOMIC DNA]</scope>
    <source>
        <strain evidence="14 15">SXYLt</strain>
    </source>
</reference>
<evidence type="ECO:0000313" key="15">
    <source>
        <dbReference type="Proteomes" id="UP000285146"/>
    </source>
</evidence>
<dbReference type="STRING" id="1230097.A0A423VI43"/>
<dbReference type="GO" id="GO:0045493">
    <property type="term" value="P:xylan catabolic process"/>
    <property type="evidence" value="ECO:0007669"/>
    <property type="project" value="UniProtKB-KW"/>
</dbReference>
<dbReference type="InParanoid" id="A0A423VI43"/>
<dbReference type="PROSITE" id="PS51760">
    <property type="entry name" value="GH10_2"/>
    <property type="match status" value="1"/>
</dbReference>
<evidence type="ECO:0000256" key="4">
    <source>
        <dbReference type="ARBA" id="ARBA00007495"/>
    </source>
</evidence>
<keyword evidence="8 11" id="KW-0119">Carbohydrate metabolism</keyword>
<organism evidence="14 15">
    <name type="scientific">Cytospora leucostoma</name>
    <dbReference type="NCBI Taxonomy" id="1230097"/>
    <lineage>
        <taxon>Eukaryota</taxon>
        <taxon>Fungi</taxon>
        <taxon>Dikarya</taxon>
        <taxon>Ascomycota</taxon>
        <taxon>Pezizomycotina</taxon>
        <taxon>Sordariomycetes</taxon>
        <taxon>Sordariomycetidae</taxon>
        <taxon>Diaporthales</taxon>
        <taxon>Cytosporaceae</taxon>
        <taxon>Cytospora</taxon>
    </lineage>
</organism>
<dbReference type="PANTHER" id="PTHR31490:SF35">
    <property type="entry name" value="ENDO-1,4-BETA-XYLANASE"/>
    <property type="match status" value="1"/>
</dbReference>
<evidence type="ECO:0000256" key="3">
    <source>
        <dbReference type="ARBA" id="ARBA00004851"/>
    </source>
</evidence>
<protein>
    <recommendedName>
        <fullName evidence="11">Beta-xylanase</fullName>
        <ecNumber evidence="11">3.2.1.8</ecNumber>
    </recommendedName>
</protein>
<comment type="caution">
    <text evidence="14">The sequence shown here is derived from an EMBL/GenBank/DDBJ whole genome shotgun (WGS) entry which is preliminary data.</text>
</comment>
<dbReference type="PRINTS" id="PR00134">
    <property type="entry name" value="GLHYDRLASE10"/>
</dbReference>
<dbReference type="SUPFAM" id="SSF51445">
    <property type="entry name" value="(Trans)glycosidases"/>
    <property type="match status" value="2"/>
</dbReference>
<evidence type="ECO:0000256" key="8">
    <source>
        <dbReference type="ARBA" id="ARBA00023277"/>
    </source>
</evidence>
<dbReference type="EMBL" id="LKEB01000096">
    <property type="protein sequence ID" value="ROV90663.1"/>
    <property type="molecule type" value="Genomic_DNA"/>
</dbReference>
<keyword evidence="9 11" id="KW-0326">Glycosidase</keyword>
<accession>A0A423VI43</accession>
<evidence type="ECO:0000256" key="7">
    <source>
        <dbReference type="ARBA" id="ARBA00022801"/>
    </source>
</evidence>
<evidence type="ECO:0000256" key="9">
    <source>
        <dbReference type="ARBA" id="ARBA00023295"/>
    </source>
</evidence>
<dbReference type="Gene3D" id="3.20.20.80">
    <property type="entry name" value="Glycosidases"/>
    <property type="match status" value="2"/>
</dbReference>
<dbReference type="Proteomes" id="UP000285146">
    <property type="component" value="Unassembled WGS sequence"/>
</dbReference>
<dbReference type="Pfam" id="PF00331">
    <property type="entry name" value="Glyco_hydro_10"/>
    <property type="match status" value="2"/>
</dbReference>
<evidence type="ECO:0000256" key="1">
    <source>
        <dbReference type="ARBA" id="ARBA00000681"/>
    </source>
</evidence>
<evidence type="ECO:0000256" key="11">
    <source>
        <dbReference type="RuleBase" id="RU361174"/>
    </source>
</evidence>
<sequence length="387" mass="42301">MGFLVALMTILLALSDSVRADGLNVRAQRNGLHYFGTEVSTAVLNDAASNAIAIRNEDFGAYTAEYEMKFAYTEPSRNTFSYTLGDRIVNQAADHGSTYYSQHFSFLIHYYQICLHTLALPQQGFHRELELYGVIMRCHNLVWYQSVPSWVTSGNFDNATLISIMVNHITNVVSHYKGRCYAWDVVNEAIYADGTYRGQTSASTSIWYQTIGPAFIPIAFAAAAAADPSAKLYYNDYSIEAPGAKASGALNLVKMVKSYGAKIDGVGLQAHFATGLVASNAHLVSSLQAFAALGVEVAYTELDVSTPISSPNYAQQAKDYANVVSACKQVPQCVGITVWGFTDKYSWIPGSYPDLWNTTLGKKQAYYSTLAQLGPDPTLDARGCAEF</sequence>
<evidence type="ECO:0000256" key="5">
    <source>
        <dbReference type="ARBA" id="ARBA00022525"/>
    </source>
</evidence>
<evidence type="ECO:0000259" key="13">
    <source>
        <dbReference type="PROSITE" id="PS51760"/>
    </source>
</evidence>
<evidence type="ECO:0000256" key="2">
    <source>
        <dbReference type="ARBA" id="ARBA00004613"/>
    </source>
</evidence>
<keyword evidence="10 11" id="KW-0624">Polysaccharide degradation</keyword>
<keyword evidence="15" id="KW-1185">Reference proteome</keyword>
<keyword evidence="5" id="KW-0964">Secreted</keyword>
<dbReference type="PANTHER" id="PTHR31490">
    <property type="entry name" value="GLYCOSYL HYDROLASE"/>
    <property type="match status" value="1"/>
</dbReference>
<keyword evidence="6" id="KW-0858">Xylan degradation</keyword>
<dbReference type="SMART" id="SM00633">
    <property type="entry name" value="Glyco_10"/>
    <property type="match status" value="1"/>
</dbReference>
<comment type="pathway">
    <text evidence="3">Glycan degradation; xylan degradation.</text>
</comment>
<feature type="signal peptide" evidence="12">
    <location>
        <begin position="1"/>
        <end position="20"/>
    </location>
</feature>
<comment type="subcellular location">
    <subcellularLocation>
        <location evidence="2">Secreted</location>
    </subcellularLocation>
</comment>
<feature type="domain" description="GH10" evidence="13">
    <location>
        <begin position="26"/>
        <end position="372"/>
    </location>
</feature>
<name>A0A423VI43_9PEZI</name>
<feature type="chain" id="PRO_5019135404" description="Beta-xylanase" evidence="12">
    <location>
        <begin position="21"/>
        <end position="387"/>
    </location>
</feature>
<proteinExistence type="inferred from homology"/>
<dbReference type="GO" id="GO:0031176">
    <property type="term" value="F:endo-1,4-beta-xylanase activity"/>
    <property type="evidence" value="ECO:0007669"/>
    <property type="project" value="UniProtKB-EC"/>
</dbReference>
<comment type="similarity">
    <text evidence="4 11">Belongs to the glycosyl hydrolase 10 (cellulase F) family.</text>
</comment>
<dbReference type="OrthoDB" id="3055998at2759"/>
<dbReference type="AlphaFoldDB" id="A0A423VI43"/>
<gene>
    <name evidence="14" type="ORF">VPNG_10112</name>
</gene>